<sequence>MQSETIRYKVISEDLPELYDAANTASLRAQKGHLTIIKGYIVLLVIGSILTMYSEKIDNAPSYAIFLFLGSLCLTILQAYKRFDKIWYNGRAVAESIKTRSWRYMMKAEPYKDQGNNELVNSSFRSELKEILRENSSLGSHLDTGGELRESVTPKMILIRSLDLESRKEIYRNERIDDQRKWYAIKAVKNKRAGNSWFVTLVVVHVMIICFLVVKISHPHILLPADTFIVIAASIVTWTQVKRYHDLSTSYTLTAREIGIIKGDSESVRTEDGFSDFVKDAENAFSREHTQWYARKDT</sequence>
<feature type="transmembrane region" description="Helical" evidence="1">
    <location>
        <begin position="60"/>
        <end position="80"/>
    </location>
</feature>
<organism evidence="4 5">
    <name type="scientific">Mucilaginibacter lappiensis</name>
    <dbReference type="NCBI Taxonomy" id="354630"/>
    <lineage>
        <taxon>Bacteria</taxon>
        <taxon>Pseudomonadati</taxon>
        <taxon>Bacteroidota</taxon>
        <taxon>Sphingobacteriia</taxon>
        <taxon>Sphingobacteriales</taxon>
        <taxon>Sphingobacteriaceae</taxon>
        <taxon>Mucilaginibacter</taxon>
    </lineage>
</organism>
<comment type="caution">
    <text evidence="4">The sequence shown here is derived from an EMBL/GenBank/DDBJ whole genome shotgun (WGS) entry which is preliminary data.</text>
</comment>
<dbReference type="RefSeq" id="WP_076377941.1">
    <property type="nucleotide sequence ID" value="NZ_FTMG01000019.1"/>
</dbReference>
<feature type="transmembrane region" description="Helical" evidence="1">
    <location>
        <begin position="36"/>
        <end position="54"/>
    </location>
</feature>
<evidence type="ECO:0000259" key="2">
    <source>
        <dbReference type="Pfam" id="PF18181"/>
    </source>
</evidence>
<dbReference type="Pfam" id="PF18181">
    <property type="entry name" value="SLATT_1"/>
    <property type="match status" value="1"/>
</dbReference>
<keyword evidence="1" id="KW-0812">Transmembrane</keyword>
<name>A0ABR6PRW7_9SPHI</name>
<feature type="domain" description="SMODS and SLOG-associating 2TM effector" evidence="2">
    <location>
        <begin position="171"/>
        <end position="292"/>
    </location>
</feature>
<evidence type="ECO:0000256" key="1">
    <source>
        <dbReference type="SAM" id="Phobius"/>
    </source>
</evidence>
<dbReference type="Proteomes" id="UP000541583">
    <property type="component" value="Unassembled WGS sequence"/>
</dbReference>
<dbReference type="NCBIfam" id="NF033610">
    <property type="entry name" value="SLATT_3"/>
    <property type="match status" value="1"/>
</dbReference>
<reference evidence="4 5" key="1">
    <citation type="submission" date="2020-08" db="EMBL/GenBank/DDBJ databases">
        <title>Genomic Encyclopedia of Type Strains, Phase IV (KMG-V): Genome sequencing to study the core and pangenomes of soil and plant-associated prokaryotes.</title>
        <authorList>
            <person name="Whitman W."/>
        </authorList>
    </citation>
    <scope>NUCLEOTIDE SEQUENCE [LARGE SCALE GENOMIC DNA]</scope>
    <source>
        <strain evidence="4 5">ANJLi2</strain>
    </source>
</reference>
<gene>
    <name evidence="4" type="ORF">HDF23_005298</name>
</gene>
<dbReference type="InterPro" id="IPR041116">
    <property type="entry name" value="SLATT_3"/>
</dbReference>
<dbReference type="Pfam" id="PF18184">
    <property type="entry name" value="SLATT_3"/>
    <property type="match status" value="1"/>
</dbReference>
<protein>
    <submittedName>
        <fullName evidence="4">Uncharacterized membrane protein YbhN (UPF0104 family)</fullName>
    </submittedName>
</protein>
<keyword evidence="1" id="KW-1133">Transmembrane helix</keyword>
<evidence type="ECO:0000259" key="3">
    <source>
        <dbReference type="Pfam" id="PF18184"/>
    </source>
</evidence>
<dbReference type="NCBIfam" id="NF033634">
    <property type="entry name" value="SLATT_1"/>
    <property type="match status" value="1"/>
</dbReference>
<evidence type="ECO:0000313" key="5">
    <source>
        <dbReference type="Proteomes" id="UP000541583"/>
    </source>
</evidence>
<proteinExistence type="predicted"/>
<accession>A0ABR6PRW7</accession>
<feature type="domain" description="SMODS and SLOG-associating 2TM effector" evidence="3">
    <location>
        <begin position="16"/>
        <end position="168"/>
    </location>
</feature>
<dbReference type="InterPro" id="IPR040884">
    <property type="entry name" value="SLATT_1"/>
</dbReference>
<feature type="transmembrane region" description="Helical" evidence="1">
    <location>
        <begin position="196"/>
        <end position="214"/>
    </location>
</feature>
<feature type="transmembrane region" description="Helical" evidence="1">
    <location>
        <begin position="220"/>
        <end position="238"/>
    </location>
</feature>
<dbReference type="EMBL" id="JACHCB010000019">
    <property type="protein sequence ID" value="MBB6112523.1"/>
    <property type="molecule type" value="Genomic_DNA"/>
</dbReference>
<keyword evidence="1" id="KW-0472">Membrane</keyword>
<evidence type="ECO:0000313" key="4">
    <source>
        <dbReference type="EMBL" id="MBB6112523.1"/>
    </source>
</evidence>
<keyword evidence="5" id="KW-1185">Reference proteome</keyword>